<organism evidence="1 2">
    <name type="scientific">Paraglaciecola arctica BSs20135</name>
    <dbReference type="NCBI Taxonomy" id="493475"/>
    <lineage>
        <taxon>Bacteria</taxon>
        <taxon>Pseudomonadati</taxon>
        <taxon>Pseudomonadota</taxon>
        <taxon>Gammaproteobacteria</taxon>
        <taxon>Alteromonadales</taxon>
        <taxon>Alteromonadaceae</taxon>
        <taxon>Paraglaciecola</taxon>
    </lineage>
</organism>
<dbReference type="InterPro" id="IPR008965">
    <property type="entry name" value="CBM2/CBM3_carb-bd_dom_sf"/>
</dbReference>
<dbReference type="STRING" id="493475.GARC_0780"/>
<name>K6Y1H1_9ALTE</name>
<evidence type="ECO:0008006" key="3">
    <source>
        <dbReference type="Google" id="ProtNLM"/>
    </source>
</evidence>
<accession>K6Y1H1</accession>
<dbReference type="SUPFAM" id="SSF49384">
    <property type="entry name" value="Carbohydrate-binding domain"/>
    <property type="match status" value="1"/>
</dbReference>
<proteinExistence type="predicted"/>
<dbReference type="Proteomes" id="UP000006327">
    <property type="component" value="Unassembled WGS sequence"/>
</dbReference>
<reference evidence="1 2" key="1">
    <citation type="journal article" date="2017" name="Antonie Van Leeuwenhoek">
        <title>Rhizobium rhizosphaerae sp. nov., a novel species isolated from rice rhizosphere.</title>
        <authorList>
            <person name="Zhao J.J."/>
            <person name="Zhang J."/>
            <person name="Zhang R.J."/>
            <person name="Zhang C.W."/>
            <person name="Yin H.Q."/>
            <person name="Zhang X.X."/>
        </authorList>
    </citation>
    <scope>NUCLEOTIDE SEQUENCE [LARGE SCALE GENOMIC DNA]</scope>
    <source>
        <strain evidence="1 2">BSs20135</strain>
    </source>
</reference>
<sequence length="233" mass="25199">MQFAISSSATQSQKQDMDMKFLNRVLNNKLFINFCLLIALGQAHATVISLETSTMSPVNGDNFVIELWIRELGNEPLSNFDFDIAFDESLVQLGDVTFGPLLGDGIDSFQDSILSTNSINLAEWSLLSGSELDSLQNDIAGRLDFMLVSLTFAAIAEGVASFALSFDPINGGLFDANADSISFTIPTAQLAMNIQPKLASQVSEPNTLGLFASLLCIVLAVRSQGRSQSWSRS</sequence>
<keyword evidence="2" id="KW-1185">Reference proteome</keyword>
<evidence type="ECO:0000313" key="1">
    <source>
        <dbReference type="EMBL" id="GAC17761.1"/>
    </source>
</evidence>
<dbReference type="AlphaFoldDB" id="K6Y1H1"/>
<dbReference type="GO" id="GO:0030246">
    <property type="term" value="F:carbohydrate binding"/>
    <property type="evidence" value="ECO:0007669"/>
    <property type="project" value="InterPro"/>
</dbReference>
<protein>
    <recommendedName>
        <fullName evidence="3">Cohesin domain-containing protein</fullName>
    </recommendedName>
</protein>
<gene>
    <name evidence="1" type="ORF">GARC_0780</name>
</gene>
<comment type="caution">
    <text evidence="1">The sequence shown here is derived from an EMBL/GenBank/DDBJ whole genome shotgun (WGS) entry which is preliminary data.</text>
</comment>
<evidence type="ECO:0000313" key="2">
    <source>
        <dbReference type="Proteomes" id="UP000006327"/>
    </source>
</evidence>
<dbReference type="Gene3D" id="2.60.40.680">
    <property type="match status" value="1"/>
</dbReference>
<dbReference type="EMBL" id="BAEO01000010">
    <property type="protein sequence ID" value="GAC17761.1"/>
    <property type="molecule type" value="Genomic_DNA"/>
</dbReference>